<protein>
    <submittedName>
        <fullName evidence="2">Uncharacterized protein</fullName>
    </submittedName>
</protein>
<dbReference type="OrthoDB" id="329272at2759"/>
<reference evidence="2 3" key="1">
    <citation type="journal article" date="2016" name="Mol. Biol. Evol.">
        <title>Comparative Genomics of Early-Diverging Mushroom-Forming Fungi Provides Insights into the Origins of Lignocellulose Decay Capabilities.</title>
        <authorList>
            <person name="Nagy L.G."/>
            <person name="Riley R."/>
            <person name="Tritt A."/>
            <person name="Adam C."/>
            <person name="Daum C."/>
            <person name="Floudas D."/>
            <person name="Sun H."/>
            <person name="Yadav J.S."/>
            <person name="Pangilinan J."/>
            <person name="Larsson K.H."/>
            <person name="Matsuura K."/>
            <person name="Barry K."/>
            <person name="Labutti K."/>
            <person name="Kuo R."/>
            <person name="Ohm R.A."/>
            <person name="Bhattacharya S.S."/>
            <person name="Shirouzu T."/>
            <person name="Yoshinaga Y."/>
            <person name="Martin F.M."/>
            <person name="Grigoriev I.V."/>
            <person name="Hibbett D.S."/>
        </authorList>
    </citation>
    <scope>NUCLEOTIDE SEQUENCE [LARGE SCALE GENOMIC DNA]</scope>
    <source>
        <strain evidence="2 3">HHB12029</strain>
    </source>
</reference>
<feature type="compositionally biased region" description="Basic and acidic residues" evidence="1">
    <location>
        <begin position="38"/>
        <end position="48"/>
    </location>
</feature>
<feature type="compositionally biased region" description="Basic residues" evidence="1">
    <location>
        <begin position="79"/>
        <end position="97"/>
    </location>
</feature>
<feature type="region of interest" description="Disordered" evidence="1">
    <location>
        <begin position="38"/>
        <end position="161"/>
    </location>
</feature>
<keyword evidence="3" id="KW-1185">Reference proteome</keyword>
<evidence type="ECO:0000313" key="2">
    <source>
        <dbReference type="EMBL" id="KZW03851.1"/>
    </source>
</evidence>
<dbReference type="EMBL" id="KV425882">
    <property type="protein sequence ID" value="KZW03851.1"/>
    <property type="molecule type" value="Genomic_DNA"/>
</dbReference>
<dbReference type="AlphaFoldDB" id="A0A165QN85"/>
<accession>A0A165QN85</accession>
<sequence length="178" mass="20221">MPLPAPPHVMERVSTEEALQEAIALRIEVFVHEQKFPLETEVDHEHRTSPSASPPRTHSRRDDTGPPHSGRLLQNRASLRSRRLSQVRLRRSSRQKRSGVGPARRPQTGPQRGCTRTGCGSSRARPSSRDSLLQAVMSKRETDSTRRERRTKRCASGSKRTEKYYRYGIRDGGEWSVA</sequence>
<name>A0A165QN85_EXIGL</name>
<organism evidence="2 3">
    <name type="scientific">Exidia glandulosa HHB12029</name>
    <dbReference type="NCBI Taxonomy" id="1314781"/>
    <lineage>
        <taxon>Eukaryota</taxon>
        <taxon>Fungi</taxon>
        <taxon>Dikarya</taxon>
        <taxon>Basidiomycota</taxon>
        <taxon>Agaricomycotina</taxon>
        <taxon>Agaricomycetes</taxon>
        <taxon>Auriculariales</taxon>
        <taxon>Exidiaceae</taxon>
        <taxon>Exidia</taxon>
    </lineage>
</organism>
<proteinExistence type="predicted"/>
<dbReference type="Gene3D" id="3.40.630.30">
    <property type="match status" value="1"/>
</dbReference>
<evidence type="ECO:0000313" key="3">
    <source>
        <dbReference type="Proteomes" id="UP000077266"/>
    </source>
</evidence>
<dbReference type="InParanoid" id="A0A165QN85"/>
<dbReference type="Proteomes" id="UP000077266">
    <property type="component" value="Unassembled WGS sequence"/>
</dbReference>
<evidence type="ECO:0000256" key="1">
    <source>
        <dbReference type="SAM" id="MobiDB-lite"/>
    </source>
</evidence>
<gene>
    <name evidence="2" type="ORF">EXIGLDRAFT_6499</name>
</gene>